<dbReference type="Gene3D" id="3.10.350.10">
    <property type="entry name" value="LysM domain"/>
    <property type="match status" value="1"/>
</dbReference>
<dbReference type="PANTHER" id="PTHR34997:SF1">
    <property type="entry name" value="PEPTIDOGLYCAN-BINDING LYSIN DOMAIN"/>
    <property type="match status" value="1"/>
</dbReference>
<evidence type="ECO:0000313" key="5">
    <source>
        <dbReference type="EMBL" id="OSD06017.1"/>
    </source>
</evidence>
<dbReference type="GO" id="GO:0008061">
    <property type="term" value="F:chitin binding"/>
    <property type="evidence" value="ECO:0007669"/>
    <property type="project" value="UniProtKB-KW"/>
</dbReference>
<dbReference type="PROSITE" id="PS51782">
    <property type="entry name" value="LYSM"/>
    <property type="match status" value="1"/>
</dbReference>
<dbReference type="EMBL" id="KZ084091">
    <property type="protein sequence ID" value="OSD06017.1"/>
    <property type="molecule type" value="Genomic_DNA"/>
</dbReference>
<evidence type="ECO:0000259" key="4">
    <source>
        <dbReference type="PROSITE" id="PS51782"/>
    </source>
</evidence>
<keyword evidence="2" id="KW-0843">Virulence</keyword>
<dbReference type="InterPro" id="IPR018392">
    <property type="entry name" value="LysM"/>
</dbReference>
<dbReference type="SMART" id="SM00257">
    <property type="entry name" value="LysM"/>
    <property type="match status" value="1"/>
</dbReference>
<dbReference type="PANTHER" id="PTHR34997">
    <property type="entry name" value="AM15"/>
    <property type="match status" value="1"/>
</dbReference>
<gene>
    <name evidence="5" type="ORF">PYCCODRAFT_1069682</name>
</gene>
<dbReference type="OrthoDB" id="5985073at2759"/>
<keyword evidence="6" id="KW-1185">Reference proteome</keyword>
<reference evidence="5 6" key="1">
    <citation type="journal article" date="2015" name="Biotechnol. Biofuels">
        <title>Enhanced degradation of softwood versus hardwood by the white-rot fungus Pycnoporus coccineus.</title>
        <authorList>
            <person name="Couturier M."/>
            <person name="Navarro D."/>
            <person name="Chevret D."/>
            <person name="Henrissat B."/>
            <person name="Piumi F."/>
            <person name="Ruiz-Duenas F.J."/>
            <person name="Martinez A.T."/>
            <person name="Grigoriev I.V."/>
            <person name="Riley R."/>
            <person name="Lipzen A."/>
            <person name="Berrin J.G."/>
            <person name="Master E.R."/>
            <person name="Rosso M.N."/>
        </authorList>
    </citation>
    <scope>NUCLEOTIDE SEQUENCE [LARGE SCALE GENOMIC DNA]</scope>
    <source>
        <strain evidence="5 6">BRFM310</strain>
    </source>
</reference>
<dbReference type="InterPro" id="IPR052210">
    <property type="entry name" value="LysM1-like"/>
</dbReference>
<name>A0A1Y2IY66_TRAC3</name>
<dbReference type="STRING" id="1353009.A0A1Y2IY66"/>
<evidence type="ECO:0000313" key="6">
    <source>
        <dbReference type="Proteomes" id="UP000193067"/>
    </source>
</evidence>
<proteinExistence type="predicted"/>
<feature type="compositionally biased region" description="Acidic residues" evidence="3">
    <location>
        <begin position="131"/>
        <end position="143"/>
    </location>
</feature>
<dbReference type="Proteomes" id="UP000193067">
    <property type="component" value="Unassembled WGS sequence"/>
</dbReference>
<dbReference type="AlphaFoldDB" id="A0A1Y2IY66"/>
<organism evidence="5 6">
    <name type="scientific">Trametes coccinea (strain BRFM310)</name>
    <name type="common">Pycnoporus coccineus</name>
    <dbReference type="NCBI Taxonomy" id="1353009"/>
    <lineage>
        <taxon>Eukaryota</taxon>
        <taxon>Fungi</taxon>
        <taxon>Dikarya</taxon>
        <taxon>Basidiomycota</taxon>
        <taxon>Agaricomycotina</taxon>
        <taxon>Agaricomycetes</taxon>
        <taxon>Polyporales</taxon>
        <taxon>Polyporaceae</taxon>
        <taxon>Trametes</taxon>
    </lineage>
</organism>
<dbReference type="Pfam" id="PF01476">
    <property type="entry name" value="LysM"/>
    <property type="match status" value="1"/>
</dbReference>
<feature type="region of interest" description="Disordered" evidence="3">
    <location>
        <begin position="110"/>
        <end position="143"/>
    </location>
</feature>
<evidence type="ECO:0000256" key="3">
    <source>
        <dbReference type="SAM" id="MobiDB-lite"/>
    </source>
</evidence>
<accession>A0A1Y2IY66</accession>
<dbReference type="CDD" id="cd00118">
    <property type="entry name" value="LysM"/>
    <property type="match status" value="1"/>
</dbReference>
<dbReference type="InterPro" id="IPR036779">
    <property type="entry name" value="LysM_dom_sf"/>
</dbReference>
<evidence type="ECO:0000256" key="1">
    <source>
        <dbReference type="ARBA" id="ARBA00022669"/>
    </source>
</evidence>
<feature type="domain" description="LysM" evidence="4">
    <location>
        <begin position="36"/>
        <end position="82"/>
    </location>
</feature>
<protein>
    <submittedName>
        <fullName evidence="5">Carbohydrate-binding module family 50 protein</fullName>
    </submittedName>
</protein>
<keyword evidence="1" id="KW-0147">Chitin-binding</keyword>
<dbReference type="SUPFAM" id="SSF54106">
    <property type="entry name" value="LysM domain"/>
    <property type="match status" value="1"/>
</dbReference>
<evidence type="ECO:0000256" key="2">
    <source>
        <dbReference type="ARBA" id="ARBA00023026"/>
    </source>
</evidence>
<feature type="compositionally biased region" description="Low complexity" evidence="3">
    <location>
        <begin position="110"/>
        <end position="130"/>
    </location>
</feature>
<sequence>MYQLAVVNANSIDSGCDNLQVGQVLCLGTEGEDCKTTHVVQQDETCDLITGTYNINATLLYANNPQIDSQCDNLYIGEVLCVAPTVAVPSPIAGSPIPAATIPATATPANVATTSATPSPTSSSAAPTATSDDDEDLPWCDEL</sequence>